<evidence type="ECO:0000256" key="1">
    <source>
        <dbReference type="SAM" id="Phobius"/>
    </source>
</evidence>
<keyword evidence="1" id="KW-0472">Membrane</keyword>
<evidence type="ECO:0000313" key="2">
    <source>
        <dbReference type="EMBL" id="SVB23864.1"/>
    </source>
</evidence>
<dbReference type="EMBL" id="UINC01033885">
    <property type="protein sequence ID" value="SVB23864.1"/>
    <property type="molecule type" value="Genomic_DNA"/>
</dbReference>
<protein>
    <submittedName>
        <fullName evidence="2">Uncharacterized protein</fullName>
    </submittedName>
</protein>
<keyword evidence="1" id="KW-1133">Transmembrane helix</keyword>
<organism evidence="2">
    <name type="scientific">marine metagenome</name>
    <dbReference type="NCBI Taxonomy" id="408172"/>
    <lineage>
        <taxon>unclassified sequences</taxon>
        <taxon>metagenomes</taxon>
        <taxon>ecological metagenomes</taxon>
    </lineage>
</organism>
<name>A0A382CDC1_9ZZZZ</name>
<keyword evidence="1" id="KW-0812">Transmembrane</keyword>
<gene>
    <name evidence="2" type="ORF">METZ01_LOCUS176718</name>
</gene>
<dbReference type="AlphaFoldDB" id="A0A382CDC1"/>
<proteinExistence type="predicted"/>
<feature type="transmembrane region" description="Helical" evidence="1">
    <location>
        <begin position="6"/>
        <end position="25"/>
    </location>
</feature>
<reference evidence="2" key="1">
    <citation type="submission" date="2018-05" db="EMBL/GenBank/DDBJ databases">
        <authorList>
            <person name="Lanie J.A."/>
            <person name="Ng W.-L."/>
            <person name="Kazmierczak K.M."/>
            <person name="Andrzejewski T.M."/>
            <person name="Davidsen T.M."/>
            <person name="Wayne K.J."/>
            <person name="Tettelin H."/>
            <person name="Glass J.I."/>
            <person name="Rusch D."/>
            <person name="Podicherti R."/>
            <person name="Tsui H.-C.T."/>
            <person name="Winkler M.E."/>
        </authorList>
    </citation>
    <scope>NUCLEOTIDE SEQUENCE</scope>
</reference>
<sequence length="64" mass="7739">MNIPDWTWLLFAYVVGSFSTWFLFWGSLRHQTIEDTIDRLCKDGFLKYQRSRSGEITIQKYNEE</sequence>
<accession>A0A382CDC1</accession>